<dbReference type="Pfam" id="PF00300">
    <property type="entry name" value="His_Phos_1"/>
    <property type="match status" value="1"/>
</dbReference>
<keyword evidence="3" id="KW-1185">Reference proteome</keyword>
<evidence type="ECO:0000313" key="3">
    <source>
        <dbReference type="Proteomes" id="UP000016935"/>
    </source>
</evidence>
<sequence>MAPKLVLIRHAQAQHNATGDWSIRDPPLTELGEQQCRELHEHLRQTKIGNEIELIVVSAQRRTLQTATIGLDWLIKKGIKVLPDANWQENADKPCDTGSPLDVISSEFPQYDFSVVDPSFPDKTTNLAQNPYAFTEKAIVARGQTCLRDLYARPEKVIAVVSHSGFLRTAVCNRMFFNADYRVFEFDQEAMAEKPGKFVLKETGETEKNGGGMGRSDIGVFGIVPGDFPPEVGEEETAKKADEVNGEATKQKPVI</sequence>
<dbReference type="CDD" id="cd07067">
    <property type="entry name" value="HP_PGM_like"/>
    <property type="match status" value="1"/>
</dbReference>
<organism evidence="2 3">
    <name type="scientific">Exserohilum turcicum (strain 28A)</name>
    <name type="common">Northern leaf blight fungus</name>
    <name type="synonym">Setosphaeria turcica</name>
    <dbReference type="NCBI Taxonomy" id="671987"/>
    <lineage>
        <taxon>Eukaryota</taxon>
        <taxon>Fungi</taxon>
        <taxon>Dikarya</taxon>
        <taxon>Ascomycota</taxon>
        <taxon>Pezizomycotina</taxon>
        <taxon>Dothideomycetes</taxon>
        <taxon>Pleosporomycetidae</taxon>
        <taxon>Pleosporales</taxon>
        <taxon>Pleosporineae</taxon>
        <taxon>Pleosporaceae</taxon>
        <taxon>Exserohilum</taxon>
    </lineage>
</organism>
<dbReference type="InterPro" id="IPR050275">
    <property type="entry name" value="PGM_Phosphatase"/>
</dbReference>
<feature type="region of interest" description="Disordered" evidence="1">
    <location>
        <begin position="230"/>
        <end position="255"/>
    </location>
</feature>
<dbReference type="EMBL" id="KB908877">
    <property type="protein sequence ID" value="EOA80698.1"/>
    <property type="molecule type" value="Genomic_DNA"/>
</dbReference>
<dbReference type="HOGENOM" id="CLU_039184_1_2_1"/>
<dbReference type="RefSeq" id="XP_008031345.1">
    <property type="nucleotide sequence ID" value="XM_008033154.1"/>
</dbReference>
<dbReference type="InterPro" id="IPR013078">
    <property type="entry name" value="His_Pase_superF_clade-1"/>
</dbReference>
<gene>
    <name evidence="2" type="ORF">SETTUDRAFT_166166</name>
</gene>
<evidence type="ECO:0008006" key="4">
    <source>
        <dbReference type="Google" id="ProtNLM"/>
    </source>
</evidence>
<reference evidence="2 3" key="1">
    <citation type="journal article" date="2012" name="PLoS Pathog.">
        <title>Diverse lifestyles and strategies of plant pathogenesis encoded in the genomes of eighteen Dothideomycetes fungi.</title>
        <authorList>
            <person name="Ohm R.A."/>
            <person name="Feau N."/>
            <person name="Henrissat B."/>
            <person name="Schoch C.L."/>
            <person name="Horwitz B.A."/>
            <person name="Barry K.W."/>
            <person name="Condon B.J."/>
            <person name="Copeland A.C."/>
            <person name="Dhillon B."/>
            <person name="Glaser F."/>
            <person name="Hesse C.N."/>
            <person name="Kosti I."/>
            <person name="LaButti K."/>
            <person name="Lindquist E.A."/>
            <person name="Lucas S."/>
            <person name="Salamov A.A."/>
            <person name="Bradshaw R.E."/>
            <person name="Ciuffetti L."/>
            <person name="Hamelin R.C."/>
            <person name="Kema G.H.J."/>
            <person name="Lawrence C."/>
            <person name="Scott J.A."/>
            <person name="Spatafora J.W."/>
            <person name="Turgeon B.G."/>
            <person name="de Wit P.J.G.M."/>
            <person name="Zhong S."/>
            <person name="Goodwin S.B."/>
            <person name="Grigoriev I.V."/>
        </authorList>
    </citation>
    <scope>NUCLEOTIDE SEQUENCE [LARGE SCALE GENOMIC DNA]</scope>
    <source>
        <strain evidence="3">28A</strain>
    </source>
</reference>
<accession>R0JH52</accession>
<dbReference type="GO" id="GO:0005737">
    <property type="term" value="C:cytoplasm"/>
    <property type="evidence" value="ECO:0007669"/>
    <property type="project" value="TreeGrafter"/>
</dbReference>
<protein>
    <recommendedName>
        <fullName evidence="4">Phosphoglycerate mutase-like protein</fullName>
    </recommendedName>
</protein>
<proteinExistence type="predicted"/>
<dbReference type="Gene3D" id="3.40.50.1240">
    <property type="entry name" value="Phosphoglycerate mutase-like"/>
    <property type="match status" value="1"/>
</dbReference>
<dbReference type="SMART" id="SM00855">
    <property type="entry name" value="PGAM"/>
    <property type="match status" value="1"/>
</dbReference>
<dbReference type="PANTHER" id="PTHR48100">
    <property type="entry name" value="BROAD-SPECIFICITY PHOSPHATASE YOR283W-RELATED"/>
    <property type="match status" value="1"/>
</dbReference>
<evidence type="ECO:0000313" key="2">
    <source>
        <dbReference type="EMBL" id="EOA80698.1"/>
    </source>
</evidence>
<dbReference type="PANTHER" id="PTHR48100:SF24">
    <property type="entry name" value="PHOSPHOGLYCERATE MUTASE"/>
    <property type="match status" value="1"/>
</dbReference>
<dbReference type="GO" id="GO:0016791">
    <property type="term" value="F:phosphatase activity"/>
    <property type="evidence" value="ECO:0007669"/>
    <property type="project" value="TreeGrafter"/>
</dbReference>
<reference evidence="2 3" key="2">
    <citation type="journal article" date="2013" name="PLoS Genet.">
        <title>Comparative genome structure, secondary metabolite, and effector coding capacity across Cochliobolus pathogens.</title>
        <authorList>
            <person name="Condon B.J."/>
            <person name="Leng Y."/>
            <person name="Wu D."/>
            <person name="Bushley K.E."/>
            <person name="Ohm R.A."/>
            <person name="Otillar R."/>
            <person name="Martin J."/>
            <person name="Schackwitz W."/>
            <person name="Grimwood J."/>
            <person name="MohdZainudin N."/>
            <person name="Xue C."/>
            <person name="Wang R."/>
            <person name="Manning V.A."/>
            <person name="Dhillon B."/>
            <person name="Tu Z.J."/>
            <person name="Steffenson B.J."/>
            <person name="Salamov A."/>
            <person name="Sun H."/>
            <person name="Lowry S."/>
            <person name="LaButti K."/>
            <person name="Han J."/>
            <person name="Copeland A."/>
            <person name="Lindquist E."/>
            <person name="Barry K."/>
            <person name="Schmutz J."/>
            <person name="Baker S.E."/>
            <person name="Ciuffetti L.M."/>
            <person name="Grigoriev I.V."/>
            <person name="Zhong S."/>
            <person name="Turgeon B.G."/>
        </authorList>
    </citation>
    <scope>NUCLEOTIDE SEQUENCE [LARGE SCALE GENOMIC DNA]</scope>
    <source>
        <strain evidence="3">28A</strain>
    </source>
</reference>
<evidence type="ECO:0000256" key="1">
    <source>
        <dbReference type="SAM" id="MobiDB-lite"/>
    </source>
</evidence>
<dbReference type="AlphaFoldDB" id="R0JH52"/>
<dbReference type="eggNOG" id="KOG4754">
    <property type="taxonomic scope" value="Eukaryota"/>
</dbReference>
<dbReference type="InterPro" id="IPR029033">
    <property type="entry name" value="His_PPase_superfam"/>
</dbReference>
<dbReference type="Proteomes" id="UP000016935">
    <property type="component" value="Unassembled WGS sequence"/>
</dbReference>
<dbReference type="SUPFAM" id="SSF53254">
    <property type="entry name" value="Phosphoglycerate mutase-like"/>
    <property type="match status" value="1"/>
</dbReference>
<dbReference type="GeneID" id="19399715"/>
<name>R0JH52_EXST2</name>
<dbReference type="OrthoDB" id="496981at2759"/>